<organism evidence="2 3">
    <name type="scientific">Gossypium hirsutum</name>
    <name type="common">Upland cotton</name>
    <name type="synonym">Gossypium mexicanum</name>
    <dbReference type="NCBI Taxonomy" id="3635"/>
    <lineage>
        <taxon>Eukaryota</taxon>
        <taxon>Viridiplantae</taxon>
        <taxon>Streptophyta</taxon>
        <taxon>Embryophyta</taxon>
        <taxon>Tracheophyta</taxon>
        <taxon>Spermatophyta</taxon>
        <taxon>Magnoliopsida</taxon>
        <taxon>eudicotyledons</taxon>
        <taxon>Gunneridae</taxon>
        <taxon>Pentapetalae</taxon>
        <taxon>rosids</taxon>
        <taxon>malvids</taxon>
        <taxon>Malvales</taxon>
        <taxon>Malvaceae</taxon>
        <taxon>Malvoideae</taxon>
        <taxon>Gossypium</taxon>
    </lineage>
</organism>
<dbReference type="PANTHER" id="PTHR36777:SF2">
    <property type="entry name" value="EXPRESSED PROTEIN"/>
    <property type="match status" value="1"/>
</dbReference>
<name>A0ABM3AG68_GOSHI</name>
<keyword evidence="1" id="KW-0472">Membrane</keyword>
<accession>A0ABM3AG68</accession>
<dbReference type="PANTHER" id="PTHR36777">
    <property type="entry name" value="EXPRESSED PROTEIN"/>
    <property type="match status" value="1"/>
</dbReference>
<reference evidence="2" key="1">
    <citation type="journal article" date="2020" name="Nat. Genet.">
        <title>Genomic diversifications of five Gossypium allopolyploid species and their impact on cotton improvement.</title>
        <authorList>
            <person name="Chen Z.J."/>
            <person name="Sreedasyam A."/>
            <person name="Ando A."/>
            <person name="Song Q."/>
            <person name="De Santiago L.M."/>
            <person name="Hulse-Kemp A.M."/>
            <person name="Ding M."/>
            <person name="Ye W."/>
            <person name="Kirkbride R.C."/>
            <person name="Jenkins J."/>
            <person name="Plott C."/>
            <person name="Lovell J."/>
            <person name="Lin Y.M."/>
            <person name="Vaughn R."/>
            <person name="Liu B."/>
            <person name="Simpson S."/>
            <person name="Scheffler B.E."/>
            <person name="Wen L."/>
            <person name="Saski C.A."/>
            <person name="Grover C.E."/>
            <person name="Hu G."/>
            <person name="Conover J.L."/>
            <person name="Carlson J.W."/>
            <person name="Shu S."/>
            <person name="Boston L.B."/>
            <person name="Williams M."/>
            <person name="Peterson D.G."/>
            <person name="McGee K."/>
            <person name="Jones D.C."/>
            <person name="Wendel J.F."/>
            <person name="Stelly D.M."/>
            <person name="Grimwood J."/>
            <person name="Schmutz J."/>
        </authorList>
    </citation>
    <scope>NUCLEOTIDE SEQUENCE [LARGE SCALE GENOMIC DNA]</scope>
    <source>
        <strain evidence="2">cv. TM-1</strain>
    </source>
</reference>
<feature type="transmembrane region" description="Helical" evidence="1">
    <location>
        <begin position="123"/>
        <end position="147"/>
    </location>
</feature>
<protein>
    <submittedName>
        <fullName evidence="3">Uncharacterized protein isoform X1</fullName>
    </submittedName>
</protein>
<evidence type="ECO:0000313" key="3">
    <source>
        <dbReference type="RefSeq" id="XP_040953833.1"/>
    </source>
</evidence>
<gene>
    <name evidence="3" type="primary">LOC107925719</name>
</gene>
<proteinExistence type="predicted"/>
<dbReference type="RefSeq" id="XP_040953833.1">
    <property type="nucleotide sequence ID" value="XM_041097899.1"/>
</dbReference>
<keyword evidence="1" id="KW-1133">Transmembrane helix</keyword>
<sequence length="194" mass="21947">MASSPMVHYMSSVSPHSPKCYHNNQTLALPHSNFLSPTSFLRLKRKTLFSNIQFNRPLAPRPLVYALQSNFFKGLVVSMVFADNHVISFIQTVWKVGKDGVEAGTNLVPDSVPRPIARISVSVVVLFVTLFVLKSFLSTAFFALYIFRKGLGSSINSVLEAKRISRNCKLWLVELQNTYILLQWHKVGLFFLKI</sequence>
<evidence type="ECO:0000256" key="1">
    <source>
        <dbReference type="SAM" id="Phobius"/>
    </source>
</evidence>
<dbReference type="Proteomes" id="UP000818029">
    <property type="component" value="Chromosome D07"/>
</dbReference>
<evidence type="ECO:0000313" key="2">
    <source>
        <dbReference type="Proteomes" id="UP000818029"/>
    </source>
</evidence>
<keyword evidence="2" id="KW-1185">Reference proteome</keyword>
<dbReference type="GeneID" id="107925719"/>
<keyword evidence="1" id="KW-0812">Transmembrane</keyword>
<reference evidence="3" key="2">
    <citation type="submission" date="2025-08" db="UniProtKB">
        <authorList>
            <consortium name="RefSeq"/>
        </authorList>
    </citation>
    <scope>IDENTIFICATION</scope>
</reference>